<dbReference type="PROSITE" id="PS51471">
    <property type="entry name" value="FE2OG_OXY"/>
    <property type="match status" value="1"/>
</dbReference>
<evidence type="ECO:0000256" key="2">
    <source>
        <dbReference type="ARBA" id="ARBA00008056"/>
    </source>
</evidence>
<comment type="similarity">
    <text evidence="2 7">Belongs to the iron/ascorbate-dependent oxidoreductase family.</text>
</comment>
<keyword evidence="3 7" id="KW-0479">Metal-binding</keyword>
<dbReference type="Pfam" id="PF03171">
    <property type="entry name" value="2OG-FeII_Oxy"/>
    <property type="match status" value="1"/>
</dbReference>
<keyword evidence="11" id="KW-1185">Reference proteome</keyword>
<dbReference type="InterPro" id="IPR027443">
    <property type="entry name" value="IPNS-like_sf"/>
</dbReference>
<evidence type="ECO:0000256" key="6">
    <source>
        <dbReference type="ARBA" id="ARBA00023194"/>
    </source>
</evidence>
<accession>A0A9W6NZJ8</accession>
<evidence type="ECO:0000256" key="5">
    <source>
        <dbReference type="ARBA" id="ARBA00023004"/>
    </source>
</evidence>
<comment type="caution">
    <text evidence="10">The sequence shown here is derived from an EMBL/GenBank/DDBJ whole genome shotgun (WGS) entry which is preliminary data.</text>
</comment>
<feature type="region of interest" description="Disordered" evidence="8">
    <location>
        <begin position="191"/>
        <end position="211"/>
    </location>
</feature>
<evidence type="ECO:0000256" key="1">
    <source>
        <dbReference type="ARBA" id="ARBA00004792"/>
    </source>
</evidence>
<gene>
    <name evidence="10" type="ORF">GCM10017577_61000</name>
</gene>
<dbReference type="Proteomes" id="UP001143463">
    <property type="component" value="Unassembled WGS sequence"/>
</dbReference>
<name>A0A9W6NZJ8_9PSEU</name>
<dbReference type="GO" id="GO:0017000">
    <property type="term" value="P:antibiotic biosynthetic process"/>
    <property type="evidence" value="ECO:0007669"/>
    <property type="project" value="UniProtKB-KW"/>
</dbReference>
<evidence type="ECO:0000259" key="9">
    <source>
        <dbReference type="PROSITE" id="PS51471"/>
    </source>
</evidence>
<evidence type="ECO:0000256" key="8">
    <source>
        <dbReference type="SAM" id="MobiDB-lite"/>
    </source>
</evidence>
<reference evidence="10" key="2">
    <citation type="submission" date="2023-01" db="EMBL/GenBank/DDBJ databases">
        <authorList>
            <person name="Sun Q."/>
            <person name="Evtushenko L."/>
        </authorList>
    </citation>
    <scope>NUCLEOTIDE SEQUENCE</scope>
    <source>
        <strain evidence="10">VKM Ac-1069</strain>
    </source>
</reference>
<feature type="region of interest" description="Disordered" evidence="8">
    <location>
        <begin position="301"/>
        <end position="331"/>
    </location>
</feature>
<dbReference type="GO" id="GO:0046872">
    <property type="term" value="F:metal ion binding"/>
    <property type="evidence" value="ECO:0007669"/>
    <property type="project" value="UniProtKB-KW"/>
</dbReference>
<keyword evidence="5 7" id="KW-0408">Iron</keyword>
<dbReference type="AlphaFoldDB" id="A0A9W6NZJ8"/>
<proteinExistence type="inferred from homology"/>
<evidence type="ECO:0000256" key="3">
    <source>
        <dbReference type="ARBA" id="ARBA00022723"/>
    </source>
</evidence>
<dbReference type="PANTHER" id="PTHR10209">
    <property type="entry name" value="OXIDOREDUCTASE, 2OG-FE II OXYGENASE FAMILY PROTEIN"/>
    <property type="match status" value="1"/>
</dbReference>
<organism evidence="10 11">
    <name type="scientific">Pseudonocardia halophobica</name>
    <dbReference type="NCBI Taxonomy" id="29401"/>
    <lineage>
        <taxon>Bacteria</taxon>
        <taxon>Bacillati</taxon>
        <taxon>Actinomycetota</taxon>
        <taxon>Actinomycetes</taxon>
        <taxon>Pseudonocardiales</taxon>
        <taxon>Pseudonocardiaceae</taxon>
        <taxon>Pseudonocardia</taxon>
    </lineage>
</organism>
<evidence type="ECO:0000256" key="7">
    <source>
        <dbReference type="RuleBase" id="RU003682"/>
    </source>
</evidence>
<evidence type="ECO:0000313" key="11">
    <source>
        <dbReference type="Proteomes" id="UP001143463"/>
    </source>
</evidence>
<evidence type="ECO:0000256" key="4">
    <source>
        <dbReference type="ARBA" id="ARBA00023002"/>
    </source>
</evidence>
<protein>
    <submittedName>
        <fullName evidence="10">2OG-Fe(II) oxygenase</fullName>
    </submittedName>
</protein>
<dbReference type="SUPFAM" id="SSF51197">
    <property type="entry name" value="Clavaminate synthase-like"/>
    <property type="match status" value="1"/>
</dbReference>
<dbReference type="InterPro" id="IPR026992">
    <property type="entry name" value="DIOX_N"/>
</dbReference>
<dbReference type="InterPro" id="IPR044861">
    <property type="entry name" value="IPNS-like_FE2OG_OXY"/>
</dbReference>
<dbReference type="InterPro" id="IPR005123">
    <property type="entry name" value="Oxoglu/Fe-dep_dioxygenase_dom"/>
</dbReference>
<dbReference type="GO" id="GO:0016491">
    <property type="term" value="F:oxidoreductase activity"/>
    <property type="evidence" value="ECO:0007669"/>
    <property type="project" value="UniProtKB-KW"/>
</dbReference>
<dbReference type="PANTHER" id="PTHR10209:SF881">
    <property type="entry name" value="FI07970P-RELATED"/>
    <property type="match status" value="1"/>
</dbReference>
<dbReference type="EMBL" id="BSFQ01000039">
    <property type="protein sequence ID" value="GLL14951.1"/>
    <property type="molecule type" value="Genomic_DNA"/>
</dbReference>
<sequence>MTRSAELGARTVETSALPVVDISGLRTDDPAARAAVGRALRAACVDKGFFYVSGHGIEPALLEAAFAEARTFFALPAAEKQRVAMTKDNYGRGYEDVGGQTLEAGAPPDLKEGYYLGRESRSDGTVPEGDAGVGFGPNLWPARPEFREVLTEYHRRMTGVATLLMDGLALSLDLPEDWFRDFCAEPTPTLRILHYPPQPPNPRPGEKGAGAHTDWGGITLLAQDENGGLQVLDEDEGWIHAAPIPGTFVVNLGDLMARWTADLYRSTLHRVVNTSGTERYSMPFFFSGRPDAEVTTIPTCRRPGQPDHYPPTTPAQHTRERQRETYELNML</sequence>
<keyword evidence="4 7" id="KW-0560">Oxidoreductase</keyword>
<comment type="pathway">
    <text evidence="1">Antibiotic biosynthesis.</text>
</comment>
<feature type="domain" description="Fe2OG dioxygenase" evidence="9">
    <location>
        <begin position="185"/>
        <end position="288"/>
    </location>
</feature>
<reference evidence="10" key="1">
    <citation type="journal article" date="2014" name="Int. J. Syst. Evol. Microbiol.">
        <title>Complete genome sequence of Corynebacterium casei LMG S-19264T (=DSM 44701T), isolated from a smear-ripened cheese.</title>
        <authorList>
            <consortium name="US DOE Joint Genome Institute (JGI-PGF)"/>
            <person name="Walter F."/>
            <person name="Albersmeier A."/>
            <person name="Kalinowski J."/>
            <person name="Ruckert C."/>
        </authorList>
    </citation>
    <scope>NUCLEOTIDE SEQUENCE</scope>
    <source>
        <strain evidence="10">VKM Ac-1069</strain>
    </source>
</reference>
<dbReference type="RefSeq" id="WP_037051611.1">
    <property type="nucleotide sequence ID" value="NZ_BAAAUZ010000012.1"/>
</dbReference>
<dbReference type="PRINTS" id="PR00682">
    <property type="entry name" value="IPNSYNTHASE"/>
</dbReference>
<feature type="compositionally biased region" description="Basic and acidic residues" evidence="8">
    <location>
        <begin position="317"/>
        <end position="331"/>
    </location>
</feature>
<dbReference type="Pfam" id="PF14226">
    <property type="entry name" value="DIOX_N"/>
    <property type="match status" value="1"/>
</dbReference>
<dbReference type="Gene3D" id="2.60.120.330">
    <property type="entry name" value="B-lactam Antibiotic, Isopenicillin N Synthase, Chain"/>
    <property type="match status" value="1"/>
</dbReference>
<evidence type="ECO:0000313" key="10">
    <source>
        <dbReference type="EMBL" id="GLL14951.1"/>
    </source>
</evidence>
<keyword evidence="6" id="KW-0045">Antibiotic biosynthesis</keyword>